<reference evidence="2" key="1">
    <citation type="submission" date="2020-05" db="EMBL/GenBank/DDBJ databases">
        <authorList>
            <person name="Chiriac C."/>
            <person name="Salcher M."/>
            <person name="Ghai R."/>
            <person name="Kavagutti S V."/>
        </authorList>
    </citation>
    <scope>NUCLEOTIDE SEQUENCE</scope>
</reference>
<organism evidence="2">
    <name type="scientific">freshwater metagenome</name>
    <dbReference type="NCBI Taxonomy" id="449393"/>
    <lineage>
        <taxon>unclassified sequences</taxon>
        <taxon>metagenomes</taxon>
        <taxon>ecological metagenomes</taxon>
    </lineage>
</organism>
<dbReference type="GO" id="GO:0016620">
    <property type="term" value="F:oxidoreductase activity, acting on the aldehyde or oxo group of donors, NAD or NADP as acceptor"/>
    <property type="evidence" value="ECO:0007669"/>
    <property type="project" value="InterPro"/>
</dbReference>
<feature type="domain" description="Aldehyde dehydrogenase" evidence="1">
    <location>
        <begin position="9"/>
        <end position="140"/>
    </location>
</feature>
<dbReference type="SUPFAM" id="SSF53720">
    <property type="entry name" value="ALDH-like"/>
    <property type="match status" value="1"/>
</dbReference>
<dbReference type="Gene3D" id="3.40.309.10">
    <property type="entry name" value="Aldehyde Dehydrogenase, Chain A, domain 2"/>
    <property type="match status" value="1"/>
</dbReference>
<proteinExistence type="predicted"/>
<dbReference type="Gene3D" id="3.40.605.10">
    <property type="entry name" value="Aldehyde Dehydrogenase, Chain A, domain 1"/>
    <property type="match status" value="1"/>
</dbReference>
<accession>A0A6J7NH18</accession>
<gene>
    <name evidence="2" type="ORF">UFOPK3927_01235</name>
</gene>
<dbReference type="PANTHER" id="PTHR42804:SF1">
    <property type="entry name" value="ALDEHYDE DEHYDROGENASE-RELATED"/>
    <property type="match status" value="1"/>
</dbReference>
<dbReference type="InterPro" id="IPR016161">
    <property type="entry name" value="Ald_DH/histidinol_DH"/>
</dbReference>
<dbReference type="PANTHER" id="PTHR42804">
    <property type="entry name" value="ALDEHYDE DEHYDROGENASE"/>
    <property type="match status" value="1"/>
</dbReference>
<dbReference type="InterPro" id="IPR015590">
    <property type="entry name" value="Aldehyde_DH_dom"/>
</dbReference>
<protein>
    <submittedName>
        <fullName evidence="2">Unannotated protein</fullName>
    </submittedName>
</protein>
<dbReference type="EMBL" id="CAFBOK010000146">
    <property type="protein sequence ID" value="CAB4989883.1"/>
    <property type="molecule type" value="Genomic_DNA"/>
</dbReference>
<dbReference type="InterPro" id="IPR016162">
    <property type="entry name" value="Ald_DH_N"/>
</dbReference>
<name>A0A6J7NH18_9ZZZZ</name>
<dbReference type="InterPro" id="IPR016163">
    <property type="entry name" value="Ald_DH_C"/>
</dbReference>
<dbReference type="Pfam" id="PF00171">
    <property type="entry name" value="Aldedh"/>
    <property type="match status" value="1"/>
</dbReference>
<sequence>MIDRARSDASGQIVLGGERGSGELADGFFIRPTIIDGVASDAYIAQEEVFGPVLSVMTFSDEEEAIALANDTPYGLAGYVHTNDLRRAHRVAGALDAGYVSLNSFAALPASAPFGGFGLSGVGKEGGRQGLLEFVRTKNIYLGMG</sequence>
<dbReference type="AlphaFoldDB" id="A0A6J7NH18"/>
<evidence type="ECO:0000313" key="2">
    <source>
        <dbReference type="EMBL" id="CAB4989883.1"/>
    </source>
</evidence>
<evidence type="ECO:0000259" key="1">
    <source>
        <dbReference type="Pfam" id="PF00171"/>
    </source>
</evidence>